<dbReference type="EMBL" id="CP062006">
    <property type="protein sequence ID" value="QTC88278.1"/>
    <property type="molecule type" value="Genomic_DNA"/>
</dbReference>
<protein>
    <submittedName>
        <fullName evidence="3">Sorbosone dehydrogenase family protein</fullName>
    </submittedName>
</protein>
<evidence type="ECO:0000313" key="3">
    <source>
        <dbReference type="EMBL" id="QTC88278.1"/>
    </source>
</evidence>
<dbReference type="SUPFAM" id="SSF50952">
    <property type="entry name" value="Soluble quinoprotein glucose dehydrogenase"/>
    <property type="match status" value="1"/>
</dbReference>
<keyword evidence="1" id="KW-0732">Signal</keyword>
<dbReference type="InterPro" id="IPR011042">
    <property type="entry name" value="6-blade_b-propeller_TolB-like"/>
</dbReference>
<sequence>MSRRRILAVAALPLAFTLAACETEGALPEHLGFGANPQLPQARVQRVPTVKIAPAVGWPEGGAPVAAQGLAVNAFATGLDHPRWLYELPNGDVLVAETNAPPKPEGNEGGLRGWFERRIMGKAGARVPSANRITLLRDADGDGVAETKTVFLSGLTSPFGMALIGERLFVANADAVVAVPYQTGQTRIDATPVKVADLPAGRNHHWTKSLVASRDGSKLYVGVGSNSNVGENGLNEEVDRATVLEIDPTTGARRVFASGLRNPVGMAWNPEDGRLWVSVNERDEIGDDLVPDYMTSVTPGGFYGWPWSYYGQTVDARVQPPRPDMVAKAIKPDYALGSHTASLGLTFYTGALMPQWRNGAIIGQHGSWNRNPPAGYKVFFVPFSGGKPSGPPQDVLTGFRNDKGEAMGRPVGVLGIRSGALLVADDVGNAVWRVTPSAS</sequence>
<dbReference type="PANTHER" id="PTHR19328:SF55">
    <property type="entry name" value="BLR6566 PROTEIN"/>
    <property type="match status" value="1"/>
</dbReference>
<feature type="signal peptide" evidence="1">
    <location>
        <begin position="1"/>
        <end position="20"/>
    </location>
</feature>
<proteinExistence type="predicted"/>
<evidence type="ECO:0000256" key="1">
    <source>
        <dbReference type="SAM" id="SignalP"/>
    </source>
</evidence>
<keyword evidence="4" id="KW-1185">Reference proteome</keyword>
<feature type="domain" description="DUF7133" evidence="2">
    <location>
        <begin position="91"/>
        <end position="361"/>
    </location>
</feature>
<organism evidence="3 4">
    <name type="scientific">Brevundimonas pondensis</name>
    <dbReference type="NCBI Taxonomy" id="2774189"/>
    <lineage>
        <taxon>Bacteria</taxon>
        <taxon>Pseudomonadati</taxon>
        <taxon>Pseudomonadota</taxon>
        <taxon>Alphaproteobacteria</taxon>
        <taxon>Caulobacterales</taxon>
        <taxon>Caulobacteraceae</taxon>
        <taxon>Brevundimonas</taxon>
    </lineage>
</organism>
<dbReference type="PANTHER" id="PTHR19328">
    <property type="entry name" value="HEDGEHOG-INTERACTING PROTEIN"/>
    <property type="match status" value="1"/>
</dbReference>
<accession>A0ABX7SPD9</accession>
<feature type="chain" id="PRO_5045894785" evidence="1">
    <location>
        <begin position="21"/>
        <end position="439"/>
    </location>
</feature>
<dbReference type="InterPro" id="IPR055557">
    <property type="entry name" value="DUF7133"/>
</dbReference>
<dbReference type="RefSeq" id="WP_207825367.1">
    <property type="nucleotide sequence ID" value="NZ_CP062006.1"/>
</dbReference>
<evidence type="ECO:0000313" key="4">
    <source>
        <dbReference type="Proteomes" id="UP000663942"/>
    </source>
</evidence>
<reference evidence="3 4" key="1">
    <citation type="submission" date="2020-09" db="EMBL/GenBank/DDBJ databases">
        <title>Brevundimonas sp. LVF1 isolated from an oligotrophic pond in Goettingen, Germany.</title>
        <authorList>
            <person name="Friedrich I."/>
            <person name="Klassen A."/>
            <person name="Neubauer H."/>
            <person name="Schneider D."/>
            <person name="Hertel R."/>
            <person name="Daniel R."/>
        </authorList>
    </citation>
    <scope>NUCLEOTIDE SEQUENCE [LARGE SCALE GENOMIC DNA]</scope>
    <source>
        <strain evidence="3 4">LVF1</strain>
    </source>
</reference>
<dbReference type="Proteomes" id="UP000663942">
    <property type="component" value="Chromosome"/>
</dbReference>
<name>A0ABX7SPD9_9CAUL</name>
<evidence type="ECO:0000259" key="2">
    <source>
        <dbReference type="Pfam" id="PF23500"/>
    </source>
</evidence>
<dbReference type="Gene3D" id="2.120.10.30">
    <property type="entry name" value="TolB, C-terminal domain"/>
    <property type="match status" value="1"/>
</dbReference>
<dbReference type="InterPro" id="IPR011041">
    <property type="entry name" value="Quinoprot_gluc/sorb_DH_b-prop"/>
</dbReference>
<dbReference type="Pfam" id="PF23500">
    <property type="entry name" value="DUF7133"/>
    <property type="match status" value="1"/>
</dbReference>
<dbReference type="PROSITE" id="PS51257">
    <property type="entry name" value="PROKAR_LIPOPROTEIN"/>
    <property type="match status" value="1"/>
</dbReference>
<gene>
    <name evidence="3" type="ORF">IFE19_02400</name>
</gene>